<reference evidence="2" key="1">
    <citation type="submission" date="2022-11" db="EMBL/GenBank/DDBJ databases">
        <authorList>
            <person name="Mo P."/>
        </authorList>
    </citation>
    <scope>NUCLEOTIDE SEQUENCE</scope>
    <source>
        <strain evidence="2">HUAS 11-8</strain>
    </source>
</reference>
<dbReference type="Proteomes" id="UP001163203">
    <property type="component" value="Chromosome"/>
</dbReference>
<evidence type="ECO:0000256" key="1">
    <source>
        <dbReference type="SAM" id="SignalP"/>
    </source>
</evidence>
<feature type="signal peptide" evidence="1">
    <location>
        <begin position="1"/>
        <end position="28"/>
    </location>
</feature>
<evidence type="ECO:0000313" key="3">
    <source>
        <dbReference type="Proteomes" id="UP001163203"/>
    </source>
</evidence>
<organism evidence="2 3">
    <name type="scientific">Amycolatopsis cynarae</name>
    <dbReference type="NCBI Taxonomy" id="2995223"/>
    <lineage>
        <taxon>Bacteria</taxon>
        <taxon>Bacillati</taxon>
        <taxon>Actinomycetota</taxon>
        <taxon>Actinomycetes</taxon>
        <taxon>Pseudonocardiales</taxon>
        <taxon>Pseudonocardiaceae</taxon>
        <taxon>Amycolatopsis</taxon>
    </lineage>
</organism>
<dbReference type="EMBL" id="CP113836">
    <property type="protein sequence ID" value="WAL65367.1"/>
    <property type="molecule type" value="Genomic_DNA"/>
</dbReference>
<sequence length="473" mass="51906">MLKTSSLWRSLAALTAAILVLVPFPSQAAPPQPIPPPPAGPPHPMTDITASDAQYFRLTWRPDSLAGSIGNLKRFHSTTPLTTLTPQQLVTTIAAGGPLVRHATQQCPQALVPPPPQVTEGAIFPPMRKPADWYCLDHTDSGDPNVQPVGPDRHLPGWSLQGISGSEDTATGVPRTVAGHKVFLLSWYHNNAAGHNDGSRLTFLLQDPKNTRGNYLHVGLVQLSGSTTNPSFRPLRTHADGVVWYRDATTDRLYVADPDRGLLAFDMNKILDLGMTVDPRAPGFRYVLPEVGLWGTRGGPCNRTLTAGETGFVPRPHVPCYNYASLDTSVTSYQFVTGEYCRLRIHDQPSWCPSRLARWRISDIQNWTPNTTIEAVQVFTQPATSVQGAASYNFSGGPSVCYYFNSSRGRNNLGWLFTDRPDITAPPNYEHGGVGLQDLYVESEEHQLWTVTEWPGYGKRILYGIAPPPPLCP</sequence>
<protein>
    <recommendedName>
        <fullName evidence="4">Secreted protein</fullName>
    </recommendedName>
</protein>
<keyword evidence="1" id="KW-0732">Signal</keyword>
<dbReference type="RefSeq" id="WP_268755528.1">
    <property type="nucleotide sequence ID" value="NZ_CP113836.1"/>
</dbReference>
<name>A0ABY7B0B1_9PSEU</name>
<keyword evidence="3" id="KW-1185">Reference proteome</keyword>
<evidence type="ECO:0000313" key="2">
    <source>
        <dbReference type="EMBL" id="WAL65367.1"/>
    </source>
</evidence>
<feature type="chain" id="PRO_5046801184" description="Secreted protein" evidence="1">
    <location>
        <begin position="29"/>
        <end position="473"/>
    </location>
</feature>
<proteinExistence type="predicted"/>
<accession>A0ABY7B0B1</accession>
<evidence type="ECO:0008006" key="4">
    <source>
        <dbReference type="Google" id="ProtNLM"/>
    </source>
</evidence>
<gene>
    <name evidence="2" type="ORF">ORV05_31460</name>
</gene>